<reference evidence="18 19" key="1">
    <citation type="journal article" date="2020" name="Nat. Microbiol.">
        <title>Lysogenic host-virus interactions in SAR11 marine bacteria.</title>
        <authorList>
            <person name="Morris R.M."/>
            <person name="Cain K.R."/>
            <person name="Hvorecny K.L."/>
            <person name="Kollman J.M."/>
        </authorList>
    </citation>
    <scope>NUCLEOTIDE SEQUENCE [LARGE SCALE GENOMIC DNA]</scope>
    <source>
        <strain evidence="18 19">NP1</strain>
    </source>
</reference>
<accession>A0A6H1Q3X1</accession>
<evidence type="ECO:0000256" key="2">
    <source>
        <dbReference type="ARBA" id="ARBA00004752"/>
    </source>
</evidence>
<keyword evidence="9 14" id="KW-0133">Cell shape</keyword>
<keyword evidence="11 14" id="KW-0131">Cell cycle</keyword>
<keyword evidence="4 14" id="KW-0963">Cytoplasm</keyword>
<evidence type="ECO:0000256" key="9">
    <source>
        <dbReference type="ARBA" id="ARBA00022960"/>
    </source>
</evidence>
<evidence type="ECO:0000256" key="11">
    <source>
        <dbReference type="ARBA" id="ARBA00023306"/>
    </source>
</evidence>
<dbReference type="AlphaFoldDB" id="A0A6H1Q3X1"/>
<dbReference type="GO" id="GO:0008763">
    <property type="term" value="F:UDP-N-acetylmuramate-L-alanine ligase activity"/>
    <property type="evidence" value="ECO:0007669"/>
    <property type="project" value="UniProtKB-UniRule"/>
</dbReference>
<evidence type="ECO:0000256" key="6">
    <source>
        <dbReference type="ARBA" id="ARBA00022618"/>
    </source>
</evidence>
<dbReference type="GO" id="GO:0051301">
    <property type="term" value="P:cell division"/>
    <property type="evidence" value="ECO:0007669"/>
    <property type="project" value="UniProtKB-KW"/>
</dbReference>
<comment type="pathway">
    <text evidence="2 14">Cell wall biogenesis; peptidoglycan biosynthesis.</text>
</comment>
<keyword evidence="7 14" id="KW-0547">Nucleotide-binding</keyword>
<keyword evidence="8 14" id="KW-0067">ATP-binding</keyword>
<name>A0A6H1Q3X1_9PROT</name>
<evidence type="ECO:0000256" key="4">
    <source>
        <dbReference type="ARBA" id="ARBA00022490"/>
    </source>
</evidence>
<organism evidence="18 19">
    <name type="scientific">Candidatus Pelagibacter giovannonii</name>
    <dbReference type="NCBI Taxonomy" id="2563896"/>
    <lineage>
        <taxon>Bacteria</taxon>
        <taxon>Pseudomonadati</taxon>
        <taxon>Pseudomonadota</taxon>
        <taxon>Alphaproteobacteria</taxon>
        <taxon>Candidatus Pelagibacterales</taxon>
        <taxon>Candidatus Pelagibacteraceae</taxon>
        <taxon>Candidatus Pelagibacter</taxon>
    </lineage>
</organism>
<dbReference type="HAMAP" id="MF_00046">
    <property type="entry name" value="MurC"/>
    <property type="match status" value="1"/>
</dbReference>
<comment type="similarity">
    <text evidence="14">Belongs to the MurCDEF family.</text>
</comment>
<evidence type="ECO:0000256" key="7">
    <source>
        <dbReference type="ARBA" id="ARBA00022741"/>
    </source>
</evidence>
<dbReference type="UniPathway" id="UPA00219"/>
<dbReference type="GO" id="GO:0005737">
    <property type="term" value="C:cytoplasm"/>
    <property type="evidence" value="ECO:0007669"/>
    <property type="project" value="UniProtKB-SubCell"/>
</dbReference>
<evidence type="ECO:0000256" key="14">
    <source>
        <dbReference type="HAMAP-Rule" id="MF_00046"/>
    </source>
</evidence>
<dbReference type="EMBL" id="CP038852">
    <property type="protein sequence ID" value="QIZ21376.1"/>
    <property type="molecule type" value="Genomic_DNA"/>
</dbReference>
<sequence length="465" mass="52695">MKIELAKTEIIHFVGIGGIGMSGLALIMKRMGFNVQGSDVLSNKNIERLKKDKIKITISHTKKNIAKATILVISSAIKNNNPELIEAKLKQLPIYKRGEMLANIVSLTKNIVVTGSHGKTTTTSLLASIFSKTKLDPTIINGGVLNAIKNSAKLGKSDWCILEADESDGSFIHVPPTYSIVTNIDREHMDFYNSMKDLKELFIKFINKVPSFGKCFICIDDKNNKDLLSKLKMKNYYTYGIDHKSHFCIKNIKHEKEYSQYDLAINLPGKKNLTIRKIKLPLLGIHNIRNSTAAIAVALTIGISQNIIKKGINEFKGVQRRFNKIFTYRETNFYDDYAHHPTEIREVLNGVRAAYKKEEVICIFQPHRISRLKDLKKEFSLSFKKADVVILCPIYTAGEKIKLGFKYNNFAKDIIKNSKVRLFMVEDQYQLAKFIKNTIFGKKIVVGMGAGTISAWMRQLPELIK</sequence>
<evidence type="ECO:0000259" key="17">
    <source>
        <dbReference type="Pfam" id="PF08245"/>
    </source>
</evidence>
<evidence type="ECO:0000256" key="1">
    <source>
        <dbReference type="ARBA" id="ARBA00004496"/>
    </source>
</evidence>
<dbReference type="Gene3D" id="3.40.50.720">
    <property type="entry name" value="NAD(P)-binding Rossmann-like Domain"/>
    <property type="match status" value="1"/>
</dbReference>
<dbReference type="Gene3D" id="3.40.1190.10">
    <property type="entry name" value="Mur-like, catalytic domain"/>
    <property type="match status" value="1"/>
</dbReference>
<dbReference type="SUPFAM" id="SSF53244">
    <property type="entry name" value="MurD-like peptide ligases, peptide-binding domain"/>
    <property type="match status" value="1"/>
</dbReference>
<dbReference type="Gene3D" id="3.90.190.20">
    <property type="entry name" value="Mur ligase, C-terminal domain"/>
    <property type="match status" value="1"/>
</dbReference>
<evidence type="ECO:0000256" key="10">
    <source>
        <dbReference type="ARBA" id="ARBA00022984"/>
    </source>
</evidence>
<dbReference type="GO" id="GO:0071555">
    <property type="term" value="P:cell wall organization"/>
    <property type="evidence" value="ECO:0007669"/>
    <property type="project" value="UniProtKB-KW"/>
</dbReference>
<keyword evidence="12 14" id="KW-0961">Cell wall biogenesis/degradation</keyword>
<dbReference type="Pfam" id="PF01225">
    <property type="entry name" value="Mur_ligase"/>
    <property type="match status" value="1"/>
</dbReference>
<dbReference type="InterPro" id="IPR004101">
    <property type="entry name" value="Mur_ligase_C"/>
</dbReference>
<dbReference type="SUPFAM" id="SSF53623">
    <property type="entry name" value="MurD-like peptide ligases, catalytic domain"/>
    <property type="match status" value="1"/>
</dbReference>
<dbReference type="GO" id="GO:0005524">
    <property type="term" value="F:ATP binding"/>
    <property type="evidence" value="ECO:0007669"/>
    <property type="project" value="UniProtKB-UniRule"/>
</dbReference>
<gene>
    <name evidence="14" type="primary">murC</name>
    <name evidence="18" type="ORF">E5R92_06230</name>
</gene>
<dbReference type="Proteomes" id="UP000501094">
    <property type="component" value="Chromosome"/>
</dbReference>
<dbReference type="RefSeq" id="WP_168607233.1">
    <property type="nucleotide sequence ID" value="NZ_CP038852.1"/>
</dbReference>
<evidence type="ECO:0000256" key="12">
    <source>
        <dbReference type="ARBA" id="ARBA00023316"/>
    </source>
</evidence>
<dbReference type="InterPro" id="IPR005758">
    <property type="entry name" value="UDP-N-AcMur_Ala_ligase_MurC"/>
</dbReference>
<keyword evidence="19" id="KW-1185">Reference proteome</keyword>
<comment type="subcellular location">
    <subcellularLocation>
        <location evidence="1 14">Cytoplasm</location>
    </subcellularLocation>
</comment>
<dbReference type="Pfam" id="PF02875">
    <property type="entry name" value="Mur_ligase_C"/>
    <property type="match status" value="1"/>
</dbReference>
<dbReference type="EC" id="6.3.2.8" evidence="3 14"/>
<dbReference type="InterPro" id="IPR050061">
    <property type="entry name" value="MurCDEF_pg_biosynth"/>
</dbReference>
<dbReference type="KEGG" id="peg:E5R92_06230"/>
<dbReference type="GO" id="GO:0008360">
    <property type="term" value="P:regulation of cell shape"/>
    <property type="evidence" value="ECO:0007669"/>
    <property type="project" value="UniProtKB-KW"/>
</dbReference>
<evidence type="ECO:0000313" key="18">
    <source>
        <dbReference type="EMBL" id="QIZ21376.1"/>
    </source>
</evidence>
<keyword evidence="5 14" id="KW-0436">Ligase</keyword>
<dbReference type="Pfam" id="PF08245">
    <property type="entry name" value="Mur_ligase_M"/>
    <property type="match status" value="1"/>
</dbReference>
<proteinExistence type="inferred from homology"/>
<feature type="domain" description="Mur ligase C-terminal" evidence="16">
    <location>
        <begin position="320"/>
        <end position="451"/>
    </location>
</feature>
<comment type="function">
    <text evidence="14">Cell wall formation.</text>
</comment>
<feature type="domain" description="Mur ligase central" evidence="17">
    <location>
        <begin position="113"/>
        <end position="298"/>
    </location>
</feature>
<dbReference type="SUPFAM" id="SSF51984">
    <property type="entry name" value="MurCD N-terminal domain"/>
    <property type="match status" value="1"/>
</dbReference>
<evidence type="ECO:0000259" key="16">
    <source>
        <dbReference type="Pfam" id="PF02875"/>
    </source>
</evidence>
<evidence type="ECO:0000313" key="19">
    <source>
        <dbReference type="Proteomes" id="UP000501094"/>
    </source>
</evidence>
<dbReference type="InterPro" id="IPR036615">
    <property type="entry name" value="Mur_ligase_C_dom_sf"/>
</dbReference>
<evidence type="ECO:0000259" key="15">
    <source>
        <dbReference type="Pfam" id="PF01225"/>
    </source>
</evidence>
<dbReference type="InterPro" id="IPR000713">
    <property type="entry name" value="Mur_ligase_N"/>
</dbReference>
<keyword evidence="10 14" id="KW-0573">Peptidoglycan synthesis</keyword>
<dbReference type="NCBIfam" id="TIGR01082">
    <property type="entry name" value="murC"/>
    <property type="match status" value="1"/>
</dbReference>
<evidence type="ECO:0000256" key="5">
    <source>
        <dbReference type="ARBA" id="ARBA00022598"/>
    </source>
</evidence>
<keyword evidence="6 14" id="KW-0132">Cell division</keyword>
<evidence type="ECO:0000256" key="8">
    <source>
        <dbReference type="ARBA" id="ARBA00022840"/>
    </source>
</evidence>
<protein>
    <recommendedName>
        <fullName evidence="3 14">UDP-N-acetylmuramate--L-alanine ligase</fullName>
        <ecNumber evidence="3 14">6.3.2.8</ecNumber>
    </recommendedName>
    <alternativeName>
        <fullName evidence="14">UDP-N-acetylmuramoyl-L-alanine synthetase</fullName>
    </alternativeName>
</protein>
<dbReference type="GO" id="GO:0009252">
    <property type="term" value="P:peptidoglycan biosynthetic process"/>
    <property type="evidence" value="ECO:0007669"/>
    <property type="project" value="UniProtKB-UniRule"/>
</dbReference>
<feature type="domain" description="Mur ligase N-terminal catalytic" evidence="15">
    <location>
        <begin position="11"/>
        <end position="106"/>
    </location>
</feature>
<evidence type="ECO:0000256" key="13">
    <source>
        <dbReference type="ARBA" id="ARBA00047833"/>
    </source>
</evidence>
<dbReference type="PANTHER" id="PTHR43445">
    <property type="entry name" value="UDP-N-ACETYLMURAMATE--L-ALANINE LIGASE-RELATED"/>
    <property type="match status" value="1"/>
</dbReference>
<dbReference type="InterPro" id="IPR036565">
    <property type="entry name" value="Mur-like_cat_sf"/>
</dbReference>
<evidence type="ECO:0000256" key="3">
    <source>
        <dbReference type="ARBA" id="ARBA00012211"/>
    </source>
</evidence>
<comment type="catalytic activity">
    <reaction evidence="13 14">
        <text>UDP-N-acetyl-alpha-D-muramate + L-alanine + ATP = UDP-N-acetyl-alpha-D-muramoyl-L-alanine + ADP + phosphate + H(+)</text>
        <dbReference type="Rhea" id="RHEA:23372"/>
        <dbReference type="ChEBI" id="CHEBI:15378"/>
        <dbReference type="ChEBI" id="CHEBI:30616"/>
        <dbReference type="ChEBI" id="CHEBI:43474"/>
        <dbReference type="ChEBI" id="CHEBI:57972"/>
        <dbReference type="ChEBI" id="CHEBI:70757"/>
        <dbReference type="ChEBI" id="CHEBI:83898"/>
        <dbReference type="ChEBI" id="CHEBI:456216"/>
        <dbReference type="EC" id="6.3.2.8"/>
    </reaction>
</comment>
<feature type="binding site" evidence="14">
    <location>
        <begin position="115"/>
        <end position="121"/>
    </location>
    <ligand>
        <name>ATP</name>
        <dbReference type="ChEBI" id="CHEBI:30616"/>
    </ligand>
</feature>
<dbReference type="PANTHER" id="PTHR43445:SF3">
    <property type="entry name" value="UDP-N-ACETYLMURAMATE--L-ALANINE LIGASE"/>
    <property type="match status" value="1"/>
</dbReference>
<dbReference type="InterPro" id="IPR013221">
    <property type="entry name" value="Mur_ligase_cen"/>
</dbReference>